<reference evidence="1 2" key="1">
    <citation type="submission" date="2015-08" db="EMBL/GenBank/DDBJ databases">
        <title>The genome of the Asian arowana (Scleropages formosus).</title>
        <authorList>
            <person name="Tan M.H."/>
            <person name="Gan H.M."/>
            <person name="Croft L.J."/>
            <person name="Austin C.M."/>
        </authorList>
    </citation>
    <scope>NUCLEOTIDE SEQUENCE [LARGE SCALE GENOMIC DNA]</scope>
    <source>
        <strain evidence="1">Aro1</strain>
    </source>
</reference>
<dbReference type="Proteomes" id="UP000034805">
    <property type="component" value="Unassembled WGS sequence"/>
</dbReference>
<proteinExistence type="predicted"/>
<dbReference type="AlphaFoldDB" id="A0A0N8JY94"/>
<evidence type="ECO:0000313" key="1">
    <source>
        <dbReference type="EMBL" id="KPP65905.1"/>
    </source>
</evidence>
<evidence type="ECO:0000313" key="2">
    <source>
        <dbReference type="Proteomes" id="UP000034805"/>
    </source>
</evidence>
<organism evidence="1 2">
    <name type="scientific">Scleropages formosus</name>
    <name type="common">Asian bonytongue</name>
    <name type="synonym">Osteoglossum formosum</name>
    <dbReference type="NCBI Taxonomy" id="113540"/>
    <lineage>
        <taxon>Eukaryota</taxon>
        <taxon>Metazoa</taxon>
        <taxon>Chordata</taxon>
        <taxon>Craniata</taxon>
        <taxon>Vertebrata</taxon>
        <taxon>Euteleostomi</taxon>
        <taxon>Actinopterygii</taxon>
        <taxon>Neopterygii</taxon>
        <taxon>Teleostei</taxon>
        <taxon>Osteoglossocephala</taxon>
        <taxon>Osteoglossomorpha</taxon>
        <taxon>Osteoglossiformes</taxon>
        <taxon>Osteoglossidae</taxon>
        <taxon>Scleropages</taxon>
    </lineage>
</organism>
<dbReference type="EMBL" id="JARO02005990">
    <property type="protein sequence ID" value="KPP65905.1"/>
    <property type="molecule type" value="Genomic_DNA"/>
</dbReference>
<protein>
    <submittedName>
        <fullName evidence="1">Uncharacterized protein</fullName>
    </submittedName>
</protein>
<gene>
    <name evidence="1" type="ORF">Z043_115642</name>
</gene>
<accession>A0A0N8JY94</accession>
<feature type="non-terminal residue" evidence="1">
    <location>
        <position position="1"/>
    </location>
</feature>
<name>A0A0N8JY94_SCLFO</name>
<sequence length="181" mass="20214">GADIYRGLIQAFDGITWDTSEPRNYQIGLDTPQFPDQDHTGMNDAVISLLNRAYSYLDHITYCHLKKFLNDEVGCIVNGQVDNYRDLVKDFVELCKSNQLQINSGEKIKRGGAFLTDGVSRCPRLLTQVLSGAAGQGAGVQSHLTLLCMSLIFKELRHREGLAWEKHSLIVQSSPHSHNKV</sequence>
<comment type="caution">
    <text evidence="1">The sequence shown here is derived from an EMBL/GenBank/DDBJ whole genome shotgun (WGS) entry which is preliminary data.</text>
</comment>